<sequence>MHFSFNQLCGAGTSQRRSHSAQPAATSATRQSHPGRRLDAAGGPAPRGRTFQTDPADSGPPPRRPAPALPQAHRMQSQPAAAQTLVFAPRFLSNGPVEAIVLTPEQDAQLSRADSAATRLERLVSLSLGPAASGRPSAADPEQVGALQRKLGELQEIQARKAQLAEDATQLREAFDAGTSLGIDWNRHKSWERILKARPEERIVQVDEGVANLQHRLGEARHAIGERREAALGKYVF</sequence>
<dbReference type="Proteomes" id="UP001242732">
    <property type="component" value="Chromosome"/>
</dbReference>
<feature type="coiled-coil region" evidence="1">
    <location>
        <begin position="147"/>
        <end position="174"/>
    </location>
</feature>
<name>A0ABY9AU13_PARCI</name>
<organism evidence="3 4">
    <name type="scientific">Paracidovorax citrulli</name>
    <name type="common">Acidovorax citrulli</name>
    <dbReference type="NCBI Taxonomy" id="80869"/>
    <lineage>
        <taxon>Bacteria</taxon>
        <taxon>Pseudomonadati</taxon>
        <taxon>Pseudomonadota</taxon>
        <taxon>Betaproteobacteria</taxon>
        <taxon>Burkholderiales</taxon>
        <taxon>Comamonadaceae</taxon>
        <taxon>Paracidovorax</taxon>
    </lineage>
</organism>
<evidence type="ECO:0000256" key="2">
    <source>
        <dbReference type="SAM" id="MobiDB-lite"/>
    </source>
</evidence>
<accession>A0ABY9AU13</accession>
<reference evidence="3 4" key="1">
    <citation type="submission" date="2023-06" db="EMBL/GenBank/DDBJ databases">
        <authorList>
            <person name="Ham H."/>
            <person name="Park D.S."/>
        </authorList>
    </citation>
    <scope>NUCLEOTIDE SEQUENCE [LARGE SCALE GENOMIC DNA]</scope>
    <source>
        <strain evidence="3 4">KACC 17005</strain>
    </source>
</reference>
<evidence type="ECO:0000313" key="3">
    <source>
        <dbReference type="EMBL" id="WIY50323.1"/>
    </source>
</evidence>
<feature type="compositionally biased region" description="Polar residues" evidence="2">
    <location>
        <begin position="1"/>
        <end position="32"/>
    </location>
</feature>
<dbReference type="EMBL" id="CP127363">
    <property type="protein sequence ID" value="WIY50323.1"/>
    <property type="molecule type" value="Genomic_DNA"/>
</dbReference>
<proteinExistence type="predicted"/>
<feature type="compositionally biased region" description="Pro residues" evidence="2">
    <location>
        <begin position="58"/>
        <end position="68"/>
    </location>
</feature>
<keyword evidence="4" id="KW-1185">Reference proteome</keyword>
<gene>
    <name evidence="3" type="ORF">QRO08_07075</name>
</gene>
<protein>
    <submittedName>
        <fullName evidence="3">Uncharacterized protein</fullName>
    </submittedName>
</protein>
<keyword evidence="1" id="KW-0175">Coiled coil</keyword>
<evidence type="ECO:0000256" key="1">
    <source>
        <dbReference type="SAM" id="Coils"/>
    </source>
</evidence>
<dbReference type="RefSeq" id="WP_011796514.1">
    <property type="nucleotide sequence ID" value="NZ_CP023687.1"/>
</dbReference>
<evidence type="ECO:0000313" key="4">
    <source>
        <dbReference type="Proteomes" id="UP001242732"/>
    </source>
</evidence>
<feature type="region of interest" description="Disordered" evidence="2">
    <location>
        <begin position="1"/>
        <end position="80"/>
    </location>
</feature>